<dbReference type="RefSeq" id="WP_183972364.1">
    <property type="nucleotide sequence ID" value="NZ_JACIBY010000003.1"/>
</dbReference>
<accession>A0A7W6EPS3</accession>
<dbReference type="AlphaFoldDB" id="A0A7W6EPS3"/>
<evidence type="ECO:0000313" key="1">
    <source>
        <dbReference type="EMBL" id="MBB3837647.1"/>
    </source>
</evidence>
<dbReference type="EMBL" id="JACIBY010000003">
    <property type="protein sequence ID" value="MBB3837647.1"/>
    <property type="molecule type" value="Genomic_DNA"/>
</dbReference>
<dbReference type="Proteomes" id="UP000541352">
    <property type="component" value="Unassembled WGS sequence"/>
</dbReference>
<name>A0A7W6EPS3_9BACT</name>
<organism evidence="1 2">
    <name type="scientific">Runella defluvii</name>
    <dbReference type="NCBI Taxonomy" id="370973"/>
    <lineage>
        <taxon>Bacteria</taxon>
        <taxon>Pseudomonadati</taxon>
        <taxon>Bacteroidota</taxon>
        <taxon>Cytophagia</taxon>
        <taxon>Cytophagales</taxon>
        <taxon>Spirosomataceae</taxon>
        <taxon>Runella</taxon>
    </lineage>
</organism>
<reference evidence="1 2" key="1">
    <citation type="submission" date="2020-08" db="EMBL/GenBank/DDBJ databases">
        <title>Genomic Encyclopedia of Type Strains, Phase IV (KMG-IV): sequencing the most valuable type-strain genomes for metagenomic binning, comparative biology and taxonomic classification.</title>
        <authorList>
            <person name="Goeker M."/>
        </authorList>
    </citation>
    <scope>NUCLEOTIDE SEQUENCE [LARGE SCALE GENOMIC DNA]</scope>
    <source>
        <strain evidence="1 2">DSM 17976</strain>
    </source>
</reference>
<sequence length="289" mass="33037">MMKRLLIIGLVTALGARAQKPQEKFFSRLSLRQSFQGKLEREEAAYLNLVYPKGDTNSFNYSVAVGYQVLNINLTQAKLRPFVELQKNTLIKNKQDVVLSGLDFQSPLWDVLKNARSWTPYVTSKVNYKKDNVKKTEGAQGSLYVSPVFNGKDGKFTLLPDAVTDVKDSVLLFYYNLYGGVEYEDRNSSNKASSGDVWRLAYRLTANLTLWKKVEIIPDYISRQLIYRTTDTEKTRSELFKLTCNFILAEKSKNKFADIKIGIDHTKGVDPTKGFDNQEFTTITFKMKI</sequence>
<comment type="caution">
    <text evidence="1">The sequence shown here is derived from an EMBL/GenBank/DDBJ whole genome shotgun (WGS) entry which is preliminary data.</text>
</comment>
<gene>
    <name evidence="1" type="ORF">FHS57_001644</name>
</gene>
<protein>
    <recommendedName>
        <fullName evidence="3">DUF481 domain-containing protein</fullName>
    </recommendedName>
</protein>
<evidence type="ECO:0000313" key="2">
    <source>
        <dbReference type="Proteomes" id="UP000541352"/>
    </source>
</evidence>
<evidence type="ECO:0008006" key="3">
    <source>
        <dbReference type="Google" id="ProtNLM"/>
    </source>
</evidence>
<proteinExistence type="predicted"/>
<keyword evidence="2" id="KW-1185">Reference proteome</keyword>